<organism evidence="8 9">
    <name type="scientific">Weissella bombi</name>
    <dbReference type="NCBI Taxonomy" id="1505725"/>
    <lineage>
        <taxon>Bacteria</taxon>
        <taxon>Bacillati</taxon>
        <taxon>Bacillota</taxon>
        <taxon>Bacilli</taxon>
        <taxon>Lactobacillales</taxon>
        <taxon>Lactobacillaceae</taxon>
        <taxon>Weissella</taxon>
    </lineage>
</organism>
<dbReference type="InterPro" id="IPR050596">
    <property type="entry name" value="AspAT/PAT-like"/>
</dbReference>
<dbReference type="Pfam" id="PF00155">
    <property type="entry name" value="Aminotran_1_2"/>
    <property type="match status" value="1"/>
</dbReference>
<dbReference type="InterPro" id="IPR015421">
    <property type="entry name" value="PyrdxlP-dep_Trfase_major"/>
</dbReference>
<dbReference type="PANTHER" id="PTHR46383">
    <property type="entry name" value="ASPARTATE AMINOTRANSFERASE"/>
    <property type="match status" value="1"/>
</dbReference>
<gene>
    <name evidence="8" type="ORF">GA0061074_102120</name>
</gene>
<comment type="cofactor">
    <cofactor evidence="1 6">
        <name>pyridoxal 5'-phosphate</name>
        <dbReference type="ChEBI" id="CHEBI:597326"/>
    </cofactor>
</comment>
<proteinExistence type="inferred from homology"/>
<evidence type="ECO:0000313" key="8">
    <source>
        <dbReference type="EMBL" id="SCB84011.1"/>
    </source>
</evidence>
<dbReference type="AlphaFoldDB" id="A0A1C3ZNW7"/>
<evidence type="ECO:0000313" key="9">
    <source>
        <dbReference type="Proteomes" id="UP000199268"/>
    </source>
</evidence>
<dbReference type="InterPro" id="IPR004839">
    <property type="entry name" value="Aminotransferase_I/II_large"/>
</dbReference>
<dbReference type="OrthoDB" id="9802328at2"/>
<dbReference type="PANTHER" id="PTHR46383:SF4">
    <property type="entry name" value="AMINOTRANSFERASE"/>
    <property type="match status" value="1"/>
</dbReference>
<evidence type="ECO:0000259" key="7">
    <source>
        <dbReference type="Pfam" id="PF00155"/>
    </source>
</evidence>
<dbReference type="PROSITE" id="PS00105">
    <property type="entry name" value="AA_TRANSFER_CLASS_1"/>
    <property type="match status" value="1"/>
</dbReference>
<dbReference type="EMBL" id="FMAO01000002">
    <property type="protein sequence ID" value="SCB84011.1"/>
    <property type="molecule type" value="Genomic_DNA"/>
</dbReference>
<dbReference type="SUPFAM" id="SSF53383">
    <property type="entry name" value="PLP-dependent transferases"/>
    <property type="match status" value="1"/>
</dbReference>
<keyword evidence="3 6" id="KW-0032">Aminotransferase</keyword>
<feature type="domain" description="Aminotransferase class I/classII large" evidence="7">
    <location>
        <begin position="27"/>
        <end position="379"/>
    </location>
</feature>
<keyword evidence="9" id="KW-1185">Reference proteome</keyword>
<evidence type="ECO:0000256" key="5">
    <source>
        <dbReference type="ARBA" id="ARBA00022898"/>
    </source>
</evidence>
<evidence type="ECO:0000256" key="1">
    <source>
        <dbReference type="ARBA" id="ARBA00001933"/>
    </source>
</evidence>
<dbReference type="Gene3D" id="3.40.640.10">
    <property type="entry name" value="Type I PLP-dependent aspartate aminotransferase-like (Major domain)"/>
    <property type="match status" value="1"/>
</dbReference>
<dbReference type="InterPro" id="IPR015424">
    <property type="entry name" value="PyrdxlP-dep_Trfase"/>
</dbReference>
<evidence type="ECO:0000256" key="4">
    <source>
        <dbReference type="ARBA" id="ARBA00022679"/>
    </source>
</evidence>
<dbReference type="RefSeq" id="WP_092461618.1">
    <property type="nucleotide sequence ID" value="NZ_BJEE01000001.1"/>
</dbReference>
<keyword evidence="5" id="KW-0663">Pyridoxal phosphate</keyword>
<evidence type="ECO:0000256" key="2">
    <source>
        <dbReference type="ARBA" id="ARBA00007441"/>
    </source>
</evidence>
<keyword evidence="4 6" id="KW-0808">Transferase</keyword>
<name>A0A1C3ZNW7_9LACO</name>
<protein>
    <recommendedName>
        <fullName evidence="6">Aminotransferase</fullName>
        <ecNumber evidence="6">2.6.1.-</ecNumber>
    </recommendedName>
</protein>
<accession>A0A1C3ZNW7</accession>
<sequence>MGVNKRVAAIQPNAIRAFDDQTSDVEDILKLTLGEPDFSVPQHVKQAAIDSISSDDSHYAPSKGSVALRKAIRHFMIDRYDLSYDAETEIVVTLGATEGIYDTLTAFINDGDKVLLPAPNFSMYDQTIALAGGDVVYVDTSKSDFLLTPEQLQAAVDQYGDQLTTVLLNYPSNPTGVTYTAEQLAALADILRGTDITVIADEIYSELTYDVEHYSIAKLLPEQTVILNGVSKSHAMTGYRIGFIVGPAELIAPAATLHQFTVTSASNPAMAAAAEALGSAQGKLDSKRMRDAYRERRDYLVPALRQLGFEIPQPNGAFYVFAKLPANVDQDDYAFGIDLAKRGKVAVIPGSIFNIGGEGYIRISYAASMETLHEAVKRIGTFLANY</sequence>
<dbReference type="FunFam" id="3.40.640.10:FF:000033">
    <property type="entry name" value="Aspartate aminotransferase"/>
    <property type="match status" value="1"/>
</dbReference>
<dbReference type="InterPro" id="IPR015422">
    <property type="entry name" value="PyrdxlP-dep_Trfase_small"/>
</dbReference>
<evidence type="ECO:0000256" key="6">
    <source>
        <dbReference type="RuleBase" id="RU000481"/>
    </source>
</evidence>
<evidence type="ECO:0000256" key="3">
    <source>
        <dbReference type="ARBA" id="ARBA00022576"/>
    </source>
</evidence>
<dbReference type="GO" id="GO:0006520">
    <property type="term" value="P:amino acid metabolic process"/>
    <property type="evidence" value="ECO:0007669"/>
    <property type="project" value="InterPro"/>
</dbReference>
<dbReference type="CDD" id="cd00609">
    <property type="entry name" value="AAT_like"/>
    <property type="match status" value="1"/>
</dbReference>
<dbReference type="Proteomes" id="UP000199268">
    <property type="component" value="Unassembled WGS sequence"/>
</dbReference>
<dbReference type="EC" id="2.6.1.-" evidence="6"/>
<dbReference type="Gene3D" id="3.90.1150.10">
    <property type="entry name" value="Aspartate Aminotransferase, domain 1"/>
    <property type="match status" value="1"/>
</dbReference>
<reference evidence="9" key="1">
    <citation type="submission" date="2016-08" db="EMBL/GenBank/DDBJ databases">
        <authorList>
            <person name="Varghese N."/>
            <person name="Submissions Spin"/>
        </authorList>
    </citation>
    <scope>NUCLEOTIDE SEQUENCE [LARGE SCALE GENOMIC DNA]</scope>
    <source>
        <strain evidence="9">R-53094</strain>
    </source>
</reference>
<comment type="similarity">
    <text evidence="2 6">Belongs to the class-I pyridoxal-phosphate-dependent aminotransferase family.</text>
</comment>
<dbReference type="GO" id="GO:0008483">
    <property type="term" value="F:transaminase activity"/>
    <property type="evidence" value="ECO:0007669"/>
    <property type="project" value="UniProtKB-KW"/>
</dbReference>
<dbReference type="GO" id="GO:0030170">
    <property type="term" value="F:pyridoxal phosphate binding"/>
    <property type="evidence" value="ECO:0007669"/>
    <property type="project" value="InterPro"/>
</dbReference>
<dbReference type="STRING" id="1505725.GA0061074_102120"/>
<dbReference type="InterPro" id="IPR004838">
    <property type="entry name" value="NHTrfase_class1_PyrdxlP-BS"/>
</dbReference>